<dbReference type="OrthoDB" id="10070673at2759"/>
<dbReference type="Pfam" id="PF25974">
    <property type="entry name" value="URGCP_9th"/>
    <property type="match status" value="1"/>
</dbReference>
<dbReference type="InterPro" id="IPR058641">
    <property type="entry name" value="GVIN1_dom"/>
</dbReference>
<evidence type="ECO:0000313" key="4">
    <source>
        <dbReference type="Proteomes" id="UP000215902"/>
    </source>
</evidence>
<comment type="similarity">
    <text evidence="1">Belongs to the TRAFAC class dynamin-like GTPase superfamily. Very large inducible GTPase (VLIG) family.</text>
</comment>
<proteinExistence type="inferred from homology"/>
<sequence>MVFRESSASLGERIFSDGSIEQTWMLPSLNDADLKLNEPVCVLNLRGDAVKCQQQMRFLADVSTCIIVVLSDDADKQGEIGDVLKEIFNHNQDIILVISQAKVPNFLLQLQSHFGDTFKEKVRIVKEADRKTSSELLTDVKKRLHIKMIESKKSMTLTNLGEIAENSYNMLVDERQPAVQQAISNAKKLVDTAVRLDATDRKKQLLPLHGQPWHEISKLQKDRVRDAQKLTGNERVKQEENDNLKIEELRRQQLELLKKGNSSDFILRFIKLFKEASDNGQISIFLRSLKLFLDGENTRIQKSNSVAPADLQGSVFGVEHIFRELSQLYEATLNNERVAEQMLTPSGLSCHTELLDLAVQLIVQGHPFELIDGDASAITIKWIEGVLKMLQEKFKKESLLIVSVLGIQSSGKSTLLNTMFGLQLPVSAGRCTRGAFLQLVRNDRTKSGLNADFIVIIDTEGLRSNELGDDGKHRDNELATMAVGLADVTIINIMGENIHEMTNVLQIVVYAFLRISNASPNLIKGKACLFVHQNVCAVDSREKMQEARDRLLRTLDSTVEGAANEEGVTNLKRFADLLKFDVNENVIFLTNLWEGEPPLAPVNPGYSRGVQGTKYKIVQCLKGTNSSKLTFEEFSVRAADFWKAVVKEDFVFSFQNTLELRAYKEVNKKYSELRRDLEKKAWEQVKETAAPKLRSCQDAQSLPERLKTEISETNKFIKENQSEKQKELEAFFKKHEENQTIVQWQQRTFNNFEEDVKSLTRECNERLTDVKEERRVLLQSRGEADQLKQKFMDKARQVAEKMVAENRSQMADDELRKEFDTMWEEQMKEVHIHVAPMQTIDFFDQAEKTLISEFESRRREIHDEIEKSMAGKQTCVPLRVDLIRTDHYEKKWHVGLFKKFWPSEEECKTQVFNFSNSVLKKVEKEIIQFQKNNGIDIVNHGVFSSIIHFVDKEIDEFNSDQSKEHLKIIRGYRWVKLQPQFKDFFSVYACWYAAAEFKTAHEQFEQQFGVRAQLQAFKDTVFEEFRNCCKREGQDVRSAGVIAGIIRNFVSETALRQAANFVSKDFLDQENKNLVKQVTKSLINTNRFDDWIEFIKDSKGFTRKWLVRKMEEQFFKPEGNSKYSKFLKVKVHNLLEPIKKRAREMAKQQMSDRASCTNLLQFWIERFCEQGDKIGLHVEDFKVASQYSISDLQNFNQRLLECLENVTDFLHNPPTSPEQLKWDGKAPHVSLLDKEWDGLQDCPLCGEPTLTRQVKTSGWLSWCEYGRRCRSVRPAGVAGITDPESGNLSVATCGELDTFTFRHKSYKMEDLSKCFPHWYPPCSPPGDESSLLWRWFVSNHKESLRKHYGKRVEVPESWKKIKKTEDGFKEESSGGGCLIL</sequence>
<feature type="domain" description="VLIG-type G" evidence="2">
    <location>
        <begin position="396"/>
        <end position="642"/>
    </location>
</feature>
<accession>A0A267FEF4</accession>
<dbReference type="PANTHER" id="PTHR14819">
    <property type="entry name" value="GTP-BINDING"/>
    <property type="match status" value="1"/>
</dbReference>
<dbReference type="GO" id="GO:0005525">
    <property type="term" value="F:GTP binding"/>
    <property type="evidence" value="ECO:0007669"/>
    <property type="project" value="InterPro"/>
</dbReference>
<dbReference type="InterPro" id="IPR027417">
    <property type="entry name" value="P-loop_NTPase"/>
</dbReference>
<evidence type="ECO:0000256" key="1">
    <source>
        <dbReference type="ARBA" id="ARBA00006828"/>
    </source>
</evidence>
<keyword evidence="4" id="KW-1185">Reference proteome</keyword>
<evidence type="ECO:0000259" key="2">
    <source>
        <dbReference type="PROSITE" id="PS51717"/>
    </source>
</evidence>
<protein>
    <recommendedName>
        <fullName evidence="2">VLIG-type G domain-containing protein</fullName>
    </recommendedName>
</protein>
<name>A0A267FEF4_9PLAT</name>
<reference evidence="3 4" key="1">
    <citation type="submission" date="2017-06" db="EMBL/GenBank/DDBJ databases">
        <title>A platform for efficient transgenesis in Macrostomum lignano, a flatworm model organism for stem cell research.</title>
        <authorList>
            <person name="Berezikov E."/>
        </authorList>
    </citation>
    <scope>NUCLEOTIDE SEQUENCE [LARGE SCALE GENOMIC DNA]</scope>
    <source>
        <strain evidence="3">DV1</strain>
        <tissue evidence="3">Whole organism</tissue>
    </source>
</reference>
<dbReference type="Pfam" id="PF25496">
    <property type="entry name" value="URGCP"/>
    <property type="match status" value="1"/>
</dbReference>
<comment type="caution">
    <text evidence="3">The sequence shown here is derived from an EMBL/GenBank/DDBJ whole genome shotgun (WGS) entry which is preliminary data.</text>
</comment>
<dbReference type="Proteomes" id="UP000215902">
    <property type="component" value="Unassembled WGS sequence"/>
</dbReference>
<dbReference type="InterPro" id="IPR052986">
    <property type="entry name" value="VLIG_GTPase"/>
</dbReference>
<dbReference type="SUPFAM" id="SSF52540">
    <property type="entry name" value="P-loop containing nucleoside triphosphate hydrolases"/>
    <property type="match status" value="1"/>
</dbReference>
<dbReference type="EMBL" id="NIVC01001164">
    <property type="protein sequence ID" value="PAA71449.1"/>
    <property type="molecule type" value="Genomic_DNA"/>
</dbReference>
<dbReference type="InterPro" id="IPR057365">
    <property type="entry name" value="URGCP"/>
</dbReference>
<dbReference type="PANTHER" id="PTHR14819:SF5">
    <property type="entry name" value="INTERFERON-INDUCED VERY LARGE GTPASE 1"/>
    <property type="match status" value="1"/>
</dbReference>
<dbReference type="PROSITE" id="PS51717">
    <property type="entry name" value="G_VLIG"/>
    <property type="match status" value="1"/>
</dbReference>
<gene>
    <name evidence="3" type="ORF">BOX15_Mlig018343g1</name>
</gene>
<organism evidence="3 4">
    <name type="scientific">Macrostomum lignano</name>
    <dbReference type="NCBI Taxonomy" id="282301"/>
    <lineage>
        <taxon>Eukaryota</taxon>
        <taxon>Metazoa</taxon>
        <taxon>Spiralia</taxon>
        <taxon>Lophotrochozoa</taxon>
        <taxon>Platyhelminthes</taxon>
        <taxon>Rhabditophora</taxon>
        <taxon>Macrostomorpha</taxon>
        <taxon>Macrostomida</taxon>
        <taxon>Macrostomidae</taxon>
        <taxon>Macrostomum</taxon>
    </lineage>
</organism>
<evidence type="ECO:0000313" key="3">
    <source>
        <dbReference type="EMBL" id="PAA71449.1"/>
    </source>
</evidence>
<dbReference type="Pfam" id="PF25683">
    <property type="entry name" value="URGCP_GTPase"/>
    <property type="match status" value="1"/>
</dbReference>
<dbReference type="Gene3D" id="3.40.50.300">
    <property type="entry name" value="P-loop containing nucleotide triphosphate hydrolases"/>
    <property type="match status" value="1"/>
</dbReference>
<dbReference type="InterPro" id="IPR030383">
    <property type="entry name" value="G_VLIG_dom"/>
</dbReference>
<dbReference type="STRING" id="282301.A0A267FEF4"/>